<feature type="compositionally biased region" description="Basic and acidic residues" evidence="1">
    <location>
        <begin position="86"/>
        <end position="96"/>
    </location>
</feature>
<evidence type="ECO:0000256" key="1">
    <source>
        <dbReference type="SAM" id="MobiDB-lite"/>
    </source>
</evidence>
<reference evidence="2" key="1">
    <citation type="submission" date="2023-10" db="EMBL/GenBank/DDBJ databases">
        <authorList>
            <person name="Hackl T."/>
        </authorList>
    </citation>
    <scope>NUCLEOTIDE SEQUENCE</scope>
</reference>
<comment type="caution">
    <text evidence="2">The sequence shown here is derived from an EMBL/GenBank/DDBJ whole genome shotgun (WGS) entry which is preliminary data.</text>
</comment>
<proteinExistence type="predicted"/>
<dbReference type="AlphaFoldDB" id="A0AAI8YGG8"/>
<organism evidence="2 3">
    <name type="scientific">Anthostomella pinea</name>
    <dbReference type="NCBI Taxonomy" id="933095"/>
    <lineage>
        <taxon>Eukaryota</taxon>
        <taxon>Fungi</taxon>
        <taxon>Dikarya</taxon>
        <taxon>Ascomycota</taxon>
        <taxon>Pezizomycotina</taxon>
        <taxon>Sordariomycetes</taxon>
        <taxon>Xylariomycetidae</taxon>
        <taxon>Xylariales</taxon>
        <taxon>Xylariaceae</taxon>
        <taxon>Anthostomella</taxon>
    </lineage>
</organism>
<feature type="region of interest" description="Disordered" evidence="1">
    <location>
        <begin position="150"/>
        <end position="175"/>
    </location>
</feature>
<evidence type="ECO:0000313" key="3">
    <source>
        <dbReference type="Proteomes" id="UP001295740"/>
    </source>
</evidence>
<feature type="compositionally biased region" description="Polar residues" evidence="1">
    <location>
        <begin position="76"/>
        <end position="85"/>
    </location>
</feature>
<gene>
    <name evidence="2" type="ORF">KHLLAP_LOCUS4189</name>
</gene>
<accession>A0AAI8YGG8</accession>
<feature type="region of interest" description="Disordered" evidence="1">
    <location>
        <begin position="56"/>
        <end position="106"/>
    </location>
</feature>
<dbReference type="EMBL" id="CAUWAG010000006">
    <property type="protein sequence ID" value="CAJ2503721.1"/>
    <property type="molecule type" value="Genomic_DNA"/>
</dbReference>
<dbReference type="Proteomes" id="UP001295740">
    <property type="component" value="Unassembled WGS sequence"/>
</dbReference>
<sequence length="175" mass="18984">MRQATTAPGTKIREVHVAHTPPSAKVPLLTRNQAGEALHKPMLFFGFCDNCRDNCTDSSNNKSKNKRKNSTKNAAIMNNSGPASSDSDKNPNDTKATRKALQDLQNEKSVLNQNLRSLEQMDKCAPTTKSLPLVPDTPIEVLDMTKSSEPKLVNVEGAPLNGGQPGNYDDLGRGK</sequence>
<evidence type="ECO:0000313" key="2">
    <source>
        <dbReference type="EMBL" id="CAJ2503721.1"/>
    </source>
</evidence>
<keyword evidence="3" id="KW-1185">Reference proteome</keyword>
<name>A0AAI8YGG8_9PEZI</name>
<protein>
    <submittedName>
        <fullName evidence="2">Uu.00g111150.m01.CDS01</fullName>
    </submittedName>
</protein>